<dbReference type="InterPro" id="IPR006685">
    <property type="entry name" value="MscS_channel_2nd"/>
</dbReference>
<dbReference type="InterPro" id="IPR011066">
    <property type="entry name" value="MscS_channel_C_sf"/>
</dbReference>
<comment type="similarity">
    <text evidence="2">Belongs to the MscS (TC 1.A.23) family.</text>
</comment>
<dbReference type="PANTHER" id="PTHR30347:SF1">
    <property type="entry name" value="MECHANOSENSITIVE CHANNEL MSCK"/>
    <property type="match status" value="1"/>
</dbReference>
<dbReference type="Pfam" id="PF00924">
    <property type="entry name" value="MS_channel_2nd"/>
    <property type="match status" value="1"/>
</dbReference>
<evidence type="ECO:0000256" key="2">
    <source>
        <dbReference type="ARBA" id="ARBA00008017"/>
    </source>
</evidence>
<dbReference type="Gene3D" id="3.30.70.100">
    <property type="match status" value="1"/>
</dbReference>
<evidence type="ECO:0000259" key="7">
    <source>
        <dbReference type="Pfam" id="PF00924"/>
    </source>
</evidence>
<dbReference type="Gene3D" id="2.30.30.60">
    <property type="match status" value="1"/>
</dbReference>
<proteinExistence type="inferred from homology"/>
<accession>A0ABN6S4N8</accession>
<feature type="domain" description="Mechanosensitive ion channel MscS" evidence="7">
    <location>
        <begin position="6"/>
        <end position="43"/>
    </location>
</feature>
<gene>
    <name evidence="9" type="ORF">SYK_14320</name>
</gene>
<dbReference type="Proteomes" id="UP001317742">
    <property type="component" value="Chromosome"/>
</dbReference>
<dbReference type="SUPFAM" id="SSF82689">
    <property type="entry name" value="Mechanosensitive channel protein MscS (YggB), C-terminal domain"/>
    <property type="match status" value="1"/>
</dbReference>
<evidence type="ECO:0008006" key="11">
    <source>
        <dbReference type="Google" id="ProtNLM"/>
    </source>
</evidence>
<protein>
    <recommendedName>
        <fullName evidence="11">Mechanosensitive ion channel family protein</fullName>
    </recommendedName>
</protein>
<keyword evidence="4" id="KW-0812">Transmembrane</keyword>
<evidence type="ECO:0000256" key="1">
    <source>
        <dbReference type="ARBA" id="ARBA00004651"/>
    </source>
</evidence>
<dbReference type="SUPFAM" id="SSF50182">
    <property type="entry name" value="Sm-like ribonucleoproteins"/>
    <property type="match status" value="1"/>
</dbReference>
<name>A0ABN6S4N8_9BACT</name>
<feature type="domain" description="Mechanosensitive ion channel MscS C-terminal" evidence="8">
    <location>
        <begin position="54"/>
        <end position="133"/>
    </location>
</feature>
<dbReference type="PANTHER" id="PTHR30347">
    <property type="entry name" value="POTASSIUM CHANNEL RELATED"/>
    <property type="match status" value="1"/>
</dbReference>
<evidence type="ECO:0000259" key="8">
    <source>
        <dbReference type="Pfam" id="PF21082"/>
    </source>
</evidence>
<comment type="subcellular location">
    <subcellularLocation>
        <location evidence="1">Cell membrane</location>
        <topology evidence="1">Multi-pass membrane protein</topology>
    </subcellularLocation>
</comment>
<evidence type="ECO:0000256" key="6">
    <source>
        <dbReference type="ARBA" id="ARBA00023136"/>
    </source>
</evidence>
<dbReference type="InterPro" id="IPR010920">
    <property type="entry name" value="LSM_dom_sf"/>
</dbReference>
<organism evidence="9 10">
    <name type="scientific">Pseudodesulfovibrio nedwellii</name>
    <dbReference type="NCBI Taxonomy" id="2973072"/>
    <lineage>
        <taxon>Bacteria</taxon>
        <taxon>Pseudomonadati</taxon>
        <taxon>Thermodesulfobacteriota</taxon>
        <taxon>Desulfovibrionia</taxon>
        <taxon>Desulfovibrionales</taxon>
        <taxon>Desulfovibrionaceae</taxon>
    </lineage>
</organism>
<reference evidence="9 10" key="1">
    <citation type="submission" date="2022-08" db="EMBL/GenBank/DDBJ databases">
        <title>Genome Sequence of the sulphate-reducing bacterium, Pseudodesulfovibrio sp. SYK.</title>
        <authorList>
            <person name="Kondo R."/>
            <person name="Kataoka T."/>
        </authorList>
    </citation>
    <scope>NUCLEOTIDE SEQUENCE [LARGE SCALE GENOMIC DNA]</scope>
    <source>
        <strain evidence="9 10">SYK</strain>
    </source>
</reference>
<evidence type="ECO:0000256" key="4">
    <source>
        <dbReference type="ARBA" id="ARBA00022692"/>
    </source>
</evidence>
<dbReference type="InterPro" id="IPR049278">
    <property type="entry name" value="MS_channel_C"/>
</dbReference>
<evidence type="ECO:0000313" key="10">
    <source>
        <dbReference type="Proteomes" id="UP001317742"/>
    </source>
</evidence>
<dbReference type="InterPro" id="IPR023408">
    <property type="entry name" value="MscS_beta-dom_sf"/>
</dbReference>
<keyword evidence="10" id="KW-1185">Reference proteome</keyword>
<keyword evidence="3" id="KW-1003">Cell membrane</keyword>
<evidence type="ECO:0000313" key="9">
    <source>
        <dbReference type="EMBL" id="BDQ37072.1"/>
    </source>
</evidence>
<keyword evidence="5" id="KW-1133">Transmembrane helix</keyword>
<evidence type="ECO:0000256" key="5">
    <source>
        <dbReference type="ARBA" id="ARBA00022989"/>
    </source>
</evidence>
<sequence>MNGLWCTVKKINIRTTVVETFENAVIMIPNSDLVSTQLTNWTKNNPSLRRDILVGVAYGSDTEKVSQTLARVADEHLNVLKSPSAQVLFSAFGSSSLDFILRVWIDDIDHTIRATSELRFAIDEAFRKEGIEIAFPQMDIHFKTAPALADHLAKKLGNN</sequence>
<dbReference type="InterPro" id="IPR052702">
    <property type="entry name" value="MscS-like_channel"/>
</dbReference>
<keyword evidence="6" id="KW-0472">Membrane</keyword>
<evidence type="ECO:0000256" key="3">
    <source>
        <dbReference type="ARBA" id="ARBA00022475"/>
    </source>
</evidence>
<dbReference type="Pfam" id="PF21082">
    <property type="entry name" value="MS_channel_3rd"/>
    <property type="match status" value="1"/>
</dbReference>
<dbReference type="EMBL" id="AP026709">
    <property type="protein sequence ID" value="BDQ37072.1"/>
    <property type="molecule type" value="Genomic_DNA"/>
</dbReference>